<comment type="catalytic activity">
    <reaction evidence="1 5 6">
        <text>[protein]-peptidylproline (omega=180) = [protein]-peptidylproline (omega=0)</text>
        <dbReference type="Rhea" id="RHEA:16237"/>
        <dbReference type="Rhea" id="RHEA-COMP:10747"/>
        <dbReference type="Rhea" id="RHEA-COMP:10748"/>
        <dbReference type="ChEBI" id="CHEBI:83833"/>
        <dbReference type="ChEBI" id="CHEBI:83834"/>
        <dbReference type="EC" id="5.2.1.8"/>
    </reaction>
</comment>
<dbReference type="Gene3D" id="3.10.50.40">
    <property type="match status" value="1"/>
</dbReference>
<feature type="compositionally biased region" description="Pro residues" evidence="7">
    <location>
        <begin position="17"/>
        <end position="26"/>
    </location>
</feature>
<dbReference type="Pfam" id="PF00254">
    <property type="entry name" value="FKBP_C"/>
    <property type="match status" value="1"/>
</dbReference>
<protein>
    <recommendedName>
        <fullName evidence="6">Peptidyl-prolyl cis-trans isomerase</fullName>
        <ecNumber evidence="6">5.2.1.8</ecNumber>
    </recommendedName>
</protein>
<evidence type="ECO:0000259" key="8">
    <source>
        <dbReference type="PROSITE" id="PS50059"/>
    </source>
</evidence>
<dbReference type="SUPFAM" id="SSF54534">
    <property type="entry name" value="FKBP-like"/>
    <property type="match status" value="1"/>
</dbReference>
<evidence type="ECO:0000313" key="9">
    <source>
        <dbReference type="EMBL" id="MDC0706920.1"/>
    </source>
</evidence>
<evidence type="ECO:0000256" key="7">
    <source>
        <dbReference type="SAM" id="MobiDB-lite"/>
    </source>
</evidence>
<gene>
    <name evidence="9" type="ORF">POL68_00390</name>
</gene>
<name>A0ABT5CZR1_9BACT</name>
<organism evidence="9 10">
    <name type="scientific">Stigmatella ashevillensis</name>
    <dbReference type="NCBI Taxonomy" id="2995309"/>
    <lineage>
        <taxon>Bacteria</taxon>
        <taxon>Pseudomonadati</taxon>
        <taxon>Myxococcota</taxon>
        <taxon>Myxococcia</taxon>
        <taxon>Myxococcales</taxon>
        <taxon>Cystobacterineae</taxon>
        <taxon>Archangiaceae</taxon>
        <taxon>Stigmatella</taxon>
    </lineage>
</organism>
<keyword evidence="4 5" id="KW-0413">Isomerase</keyword>
<evidence type="ECO:0000256" key="1">
    <source>
        <dbReference type="ARBA" id="ARBA00000971"/>
    </source>
</evidence>
<keyword evidence="3 5" id="KW-0697">Rotamase</keyword>
<sequence length="231" mass="24207">MAAGLLASGAQAQGTPKAPPPAPAQPPGAASSALDSDDAKTIYAFGYNMGQGLEIFGLSAAEFEIFQRALIEGNAGTPPAVEVDQYAPRLQALARTRQAKVGEIVLEKAAQEKGAVKLPSGVVYKELKAGTGPSPKATDTVSVHYRGTLTNGEEFDSSIKRNQPAEFPLNGVIKCWTEGVQKMKVGTKAKLTCPTKTAYADRPPTGSKIPPNAVLEFEVELLGIPGDTSRK</sequence>
<evidence type="ECO:0000256" key="6">
    <source>
        <dbReference type="RuleBase" id="RU003915"/>
    </source>
</evidence>
<feature type="domain" description="PPIase FKBP-type" evidence="8">
    <location>
        <begin position="138"/>
        <end position="225"/>
    </location>
</feature>
<dbReference type="PANTHER" id="PTHR43811:SF19">
    <property type="entry name" value="39 KDA FK506-BINDING NUCLEAR PROTEIN"/>
    <property type="match status" value="1"/>
</dbReference>
<comment type="similarity">
    <text evidence="2 6">Belongs to the FKBP-type PPIase family.</text>
</comment>
<reference evidence="9 10" key="1">
    <citation type="submission" date="2022-11" db="EMBL/GenBank/DDBJ databases">
        <title>Minimal conservation of predation-associated metabolite biosynthetic gene clusters underscores biosynthetic potential of Myxococcota including descriptions for ten novel species: Archangium lansinium sp. nov., Myxococcus landrumus sp. nov., Nannocystis bai.</title>
        <authorList>
            <person name="Ahearne A."/>
            <person name="Stevens C."/>
            <person name="Dowd S."/>
        </authorList>
    </citation>
    <scope>NUCLEOTIDE SEQUENCE [LARGE SCALE GENOMIC DNA]</scope>
    <source>
        <strain evidence="9 10">NCWAL01</strain>
    </source>
</reference>
<feature type="compositionally biased region" description="Low complexity" evidence="7">
    <location>
        <begin position="1"/>
        <end position="16"/>
    </location>
</feature>
<proteinExistence type="inferred from homology"/>
<dbReference type="Pfam" id="PF01346">
    <property type="entry name" value="FKBP_N"/>
    <property type="match status" value="1"/>
</dbReference>
<feature type="region of interest" description="Disordered" evidence="7">
    <location>
        <begin position="1"/>
        <end position="35"/>
    </location>
</feature>
<evidence type="ECO:0000256" key="4">
    <source>
        <dbReference type="ARBA" id="ARBA00023235"/>
    </source>
</evidence>
<dbReference type="InterPro" id="IPR046357">
    <property type="entry name" value="PPIase_dom_sf"/>
</dbReference>
<evidence type="ECO:0000256" key="2">
    <source>
        <dbReference type="ARBA" id="ARBA00006577"/>
    </source>
</evidence>
<dbReference type="GO" id="GO:0016853">
    <property type="term" value="F:isomerase activity"/>
    <property type="evidence" value="ECO:0007669"/>
    <property type="project" value="UniProtKB-KW"/>
</dbReference>
<dbReference type="PROSITE" id="PS50059">
    <property type="entry name" value="FKBP_PPIASE"/>
    <property type="match status" value="1"/>
</dbReference>
<evidence type="ECO:0000313" key="10">
    <source>
        <dbReference type="Proteomes" id="UP001221838"/>
    </source>
</evidence>
<evidence type="ECO:0000256" key="5">
    <source>
        <dbReference type="PROSITE-ProRule" id="PRU00277"/>
    </source>
</evidence>
<dbReference type="Proteomes" id="UP001221838">
    <property type="component" value="Unassembled WGS sequence"/>
</dbReference>
<evidence type="ECO:0000256" key="3">
    <source>
        <dbReference type="ARBA" id="ARBA00023110"/>
    </source>
</evidence>
<accession>A0ABT5CZR1</accession>
<keyword evidence="10" id="KW-1185">Reference proteome</keyword>
<dbReference type="InterPro" id="IPR001179">
    <property type="entry name" value="PPIase_FKBP_dom"/>
</dbReference>
<dbReference type="EC" id="5.2.1.8" evidence="6"/>
<dbReference type="EMBL" id="JAQNDM010000001">
    <property type="protein sequence ID" value="MDC0706920.1"/>
    <property type="molecule type" value="Genomic_DNA"/>
</dbReference>
<comment type="caution">
    <text evidence="9">The sequence shown here is derived from an EMBL/GenBank/DDBJ whole genome shotgun (WGS) entry which is preliminary data.</text>
</comment>
<dbReference type="PANTHER" id="PTHR43811">
    <property type="entry name" value="FKBP-TYPE PEPTIDYL-PROLYL CIS-TRANS ISOMERASE FKPA"/>
    <property type="match status" value="1"/>
</dbReference>
<dbReference type="InterPro" id="IPR000774">
    <property type="entry name" value="PPIase_FKBP_N"/>
</dbReference>